<keyword evidence="9" id="KW-1185">Reference proteome</keyword>
<dbReference type="Pfam" id="PF02527">
    <property type="entry name" value="GidB"/>
    <property type="match status" value="1"/>
</dbReference>
<dbReference type="SUPFAM" id="SSF53335">
    <property type="entry name" value="S-adenosyl-L-methionine-dependent methyltransferases"/>
    <property type="match status" value="1"/>
</dbReference>
<dbReference type="HAMAP" id="MF_00074">
    <property type="entry name" value="16SrRNA_methyltr_G"/>
    <property type="match status" value="1"/>
</dbReference>
<evidence type="ECO:0000256" key="1">
    <source>
        <dbReference type="ARBA" id="ARBA00022490"/>
    </source>
</evidence>
<keyword evidence="5 6" id="KW-0949">S-adenosyl-L-methionine</keyword>
<proteinExistence type="inferred from homology"/>
<dbReference type="PANTHER" id="PTHR31760">
    <property type="entry name" value="S-ADENOSYL-L-METHIONINE-DEPENDENT METHYLTRANSFERASES SUPERFAMILY PROTEIN"/>
    <property type="match status" value="1"/>
</dbReference>
<feature type="binding site" evidence="6">
    <location>
        <begin position="114"/>
        <end position="115"/>
    </location>
    <ligand>
        <name>S-adenosyl-L-methionine</name>
        <dbReference type="ChEBI" id="CHEBI:59789"/>
    </ligand>
</feature>
<evidence type="ECO:0000313" key="8">
    <source>
        <dbReference type="EMBL" id="CUH39414.1"/>
    </source>
</evidence>
<comment type="caution">
    <text evidence="6">Lacks conserved residue(s) required for the propagation of feature annotation.</text>
</comment>
<accession>A0A0M7BC66</accession>
<evidence type="ECO:0000256" key="2">
    <source>
        <dbReference type="ARBA" id="ARBA00022552"/>
    </source>
</evidence>
<dbReference type="RefSeq" id="WP_083480473.1">
    <property type="nucleotide sequence ID" value="NZ_CYPR01000142.1"/>
</dbReference>
<comment type="subcellular location">
    <subcellularLocation>
        <location evidence="6">Cytoplasm</location>
    </subcellularLocation>
</comment>
<feature type="binding site" evidence="6">
    <location>
        <position position="68"/>
    </location>
    <ligand>
        <name>S-adenosyl-L-methionine</name>
        <dbReference type="ChEBI" id="CHEBI:59789"/>
    </ligand>
</feature>
<organism evidence="8 9">
    <name type="scientific">Jannaschia seosinensis</name>
    <dbReference type="NCBI Taxonomy" id="313367"/>
    <lineage>
        <taxon>Bacteria</taxon>
        <taxon>Pseudomonadati</taxon>
        <taxon>Pseudomonadota</taxon>
        <taxon>Alphaproteobacteria</taxon>
        <taxon>Rhodobacterales</taxon>
        <taxon>Roseobacteraceae</taxon>
        <taxon>Jannaschia</taxon>
    </lineage>
</organism>
<evidence type="ECO:0000313" key="9">
    <source>
        <dbReference type="Proteomes" id="UP000049455"/>
    </source>
</evidence>
<feature type="coiled-coil region" evidence="7">
    <location>
        <begin position="6"/>
        <end position="33"/>
    </location>
</feature>
<dbReference type="STRING" id="313367.JSE7799_02140"/>
<dbReference type="PIRSF" id="PIRSF003078">
    <property type="entry name" value="GidB"/>
    <property type="match status" value="1"/>
</dbReference>
<feature type="binding site" evidence="6">
    <location>
        <position position="128"/>
    </location>
    <ligand>
        <name>S-adenosyl-L-methionine</name>
        <dbReference type="ChEBI" id="CHEBI:59789"/>
    </ligand>
</feature>
<dbReference type="NCBIfam" id="TIGR00138">
    <property type="entry name" value="rsmG_gidB"/>
    <property type="match status" value="1"/>
</dbReference>
<keyword evidence="1 6" id="KW-0963">Cytoplasm</keyword>
<comment type="similarity">
    <text evidence="6">Belongs to the methyltransferase superfamily. RNA methyltransferase RsmG family.</text>
</comment>
<dbReference type="PANTHER" id="PTHR31760:SF0">
    <property type="entry name" value="S-ADENOSYL-L-METHIONINE-DEPENDENT METHYLTRANSFERASES SUPERFAMILY PROTEIN"/>
    <property type="match status" value="1"/>
</dbReference>
<reference evidence="8 9" key="1">
    <citation type="submission" date="2015-09" db="EMBL/GenBank/DDBJ databases">
        <authorList>
            <person name="Jackson K.R."/>
            <person name="Lunt B.L."/>
            <person name="Fisher J.N.B."/>
            <person name="Gardner A.V."/>
            <person name="Bailey M.E."/>
            <person name="Deus L.M."/>
            <person name="Earl A.S."/>
            <person name="Gibby P.D."/>
            <person name="Hartmann K.A."/>
            <person name="Liu J.E."/>
            <person name="Manci A.M."/>
            <person name="Nielsen D.A."/>
            <person name="Solomon M.B."/>
            <person name="Breakwell D.P."/>
            <person name="Burnett S.H."/>
            <person name="Grose J.H."/>
        </authorList>
    </citation>
    <scope>NUCLEOTIDE SEQUENCE [LARGE SCALE GENOMIC DNA]</scope>
    <source>
        <strain evidence="8 9">CECT 7799</strain>
    </source>
</reference>
<evidence type="ECO:0000256" key="4">
    <source>
        <dbReference type="ARBA" id="ARBA00022679"/>
    </source>
</evidence>
<keyword evidence="4 6" id="KW-0808">Transferase</keyword>
<keyword evidence="3 6" id="KW-0489">Methyltransferase</keyword>
<protein>
    <recommendedName>
        <fullName evidence="6">Ribosomal RNA small subunit methyltransferase G</fullName>
        <ecNumber evidence="6">2.1.1.170</ecNumber>
    </recommendedName>
    <alternativeName>
        <fullName evidence="6">16S rRNA 7-methylguanosine methyltransferase</fullName>
        <shortName evidence="6">16S rRNA m7G methyltransferase</shortName>
    </alternativeName>
</protein>
<dbReference type="AlphaFoldDB" id="A0A0M7BC66"/>
<dbReference type="GO" id="GO:0070043">
    <property type="term" value="F:rRNA (guanine-N7-)-methyltransferase activity"/>
    <property type="evidence" value="ECO:0007669"/>
    <property type="project" value="UniProtKB-UniRule"/>
</dbReference>
<dbReference type="Proteomes" id="UP000049455">
    <property type="component" value="Unassembled WGS sequence"/>
</dbReference>
<name>A0A0M7BC66_9RHOB</name>
<evidence type="ECO:0000256" key="7">
    <source>
        <dbReference type="SAM" id="Coils"/>
    </source>
</evidence>
<sequence>MINGVSRETNSLLRRYENLLKRWNERINLVSSQTLDEFSHRHVNDCLQLNSIAPSQGTWLDLGSGGGLPGLVIAIARRPQSNVVLVESDHRKAAFLKTVRRELELDVQIIVARIEALDPLGADIISARALAPLEKLLEYQCRHGHGQTVGLYPKGRTWEADALAAEKEWAYDLKLHPSLMEKDSMILEVQNLARL</sequence>
<dbReference type="Gene3D" id="3.40.50.150">
    <property type="entry name" value="Vaccinia Virus protein VP39"/>
    <property type="match status" value="1"/>
</dbReference>
<evidence type="ECO:0000256" key="6">
    <source>
        <dbReference type="HAMAP-Rule" id="MF_00074"/>
    </source>
</evidence>
<comment type="catalytic activity">
    <reaction evidence="6">
        <text>guanosine(527) in 16S rRNA + S-adenosyl-L-methionine = N(7)-methylguanosine(527) in 16S rRNA + S-adenosyl-L-homocysteine</text>
        <dbReference type="Rhea" id="RHEA:42732"/>
        <dbReference type="Rhea" id="RHEA-COMP:10209"/>
        <dbReference type="Rhea" id="RHEA-COMP:10210"/>
        <dbReference type="ChEBI" id="CHEBI:57856"/>
        <dbReference type="ChEBI" id="CHEBI:59789"/>
        <dbReference type="ChEBI" id="CHEBI:74269"/>
        <dbReference type="ChEBI" id="CHEBI:74480"/>
        <dbReference type="EC" id="2.1.1.170"/>
    </reaction>
</comment>
<gene>
    <name evidence="6 8" type="primary">rsmG</name>
    <name evidence="8" type="ORF">JSE7799_02140</name>
</gene>
<dbReference type="EMBL" id="CYPR01000142">
    <property type="protein sequence ID" value="CUH39414.1"/>
    <property type="molecule type" value="Genomic_DNA"/>
</dbReference>
<keyword evidence="2 6" id="KW-0698">rRNA processing</keyword>
<evidence type="ECO:0000256" key="3">
    <source>
        <dbReference type="ARBA" id="ARBA00022603"/>
    </source>
</evidence>
<evidence type="ECO:0000256" key="5">
    <source>
        <dbReference type="ARBA" id="ARBA00022691"/>
    </source>
</evidence>
<feature type="binding site" evidence="6">
    <location>
        <position position="63"/>
    </location>
    <ligand>
        <name>S-adenosyl-L-methionine</name>
        <dbReference type="ChEBI" id="CHEBI:59789"/>
    </ligand>
</feature>
<dbReference type="InterPro" id="IPR029063">
    <property type="entry name" value="SAM-dependent_MTases_sf"/>
</dbReference>
<dbReference type="GO" id="GO:0005829">
    <property type="term" value="C:cytosol"/>
    <property type="evidence" value="ECO:0007669"/>
    <property type="project" value="TreeGrafter"/>
</dbReference>
<dbReference type="InterPro" id="IPR003682">
    <property type="entry name" value="rRNA_ssu_MeTfrase_G"/>
</dbReference>
<dbReference type="EC" id="2.1.1.170" evidence="6"/>
<keyword evidence="7" id="KW-0175">Coiled coil</keyword>
<comment type="function">
    <text evidence="6">Specifically methylates the N7 position of guanine in position 527 of 16S rRNA.</text>
</comment>